<dbReference type="Gene3D" id="1.10.3720.10">
    <property type="entry name" value="MetI-like"/>
    <property type="match status" value="1"/>
</dbReference>
<organism evidence="9">
    <name type="scientific">uncultured Pleomorphomonas sp</name>
    <dbReference type="NCBI Taxonomy" id="442121"/>
    <lineage>
        <taxon>Bacteria</taxon>
        <taxon>Pseudomonadati</taxon>
        <taxon>Pseudomonadota</taxon>
        <taxon>Alphaproteobacteria</taxon>
        <taxon>Hyphomicrobiales</taxon>
        <taxon>Pleomorphomonadaceae</taxon>
        <taxon>Pleomorphomonas</taxon>
        <taxon>environmental samples</taxon>
    </lineage>
</organism>
<feature type="domain" description="ABC transmembrane type-1" evidence="8">
    <location>
        <begin position="135"/>
        <end position="362"/>
    </location>
</feature>
<keyword evidence="4 7" id="KW-0812">Transmembrane</keyword>
<dbReference type="GO" id="GO:0005886">
    <property type="term" value="C:plasma membrane"/>
    <property type="evidence" value="ECO:0007669"/>
    <property type="project" value="UniProtKB-SubCell"/>
</dbReference>
<accession>A0A212LD66</accession>
<feature type="transmembrane region" description="Helical" evidence="7">
    <location>
        <begin position="235"/>
        <end position="259"/>
    </location>
</feature>
<gene>
    <name evidence="9" type="primary">ddpB</name>
    <name evidence="9" type="ORF">KL86PLE_20143</name>
</gene>
<comment type="subcellular location">
    <subcellularLocation>
        <location evidence="1 7">Cell membrane</location>
        <topology evidence="1 7">Multi-pass membrane protein</topology>
    </subcellularLocation>
</comment>
<keyword evidence="2 7" id="KW-0813">Transport</keyword>
<dbReference type="InterPro" id="IPR000515">
    <property type="entry name" value="MetI-like"/>
</dbReference>
<evidence type="ECO:0000256" key="3">
    <source>
        <dbReference type="ARBA" id="ARBA00022475"/>
    </source>
</evidence>
<evidence type="ECO:0000256" key="5">
    <source>
        <dbReference type="ARBA" id="ARBA00022989"/>
    </source>
</evidence>
<dbReference type="InterPro" id="IPR035906">
    <property type="entry name" value="MetI-like_sf"/>
</dbReference>
<dbReference type="PROSITE" id="PS50928">
    <property type="entry name" value="ABC_TM1"/>
    <property type="match status" value="1"/>
</dbReference>
<feature type="transmembrane region" description="Helical" evidence="7">
    <location>
        <begin position="174"/>
        <end position="196"/>
    </location>
</feature>
<dbReference type="Pfam" id="PF19300">
    <property type="entry name" value="BPD_transp_1_N"/>
    <property type="match status" value="1"/>
</dbReference>
<dbReference type="AlphaFoldDB" id="A0A212LD66"/>
<proteinExistence type="inferred from homology"/>
<dbReference type="PANTHER" id="PTHR43163">
    <property type="entry name" value="DIPEPTIDE TRANSPORT SYSTEM PERMEASE PROTEIN DPPB-RELATED"/>
    <property type="match status" value="1"/>
</dbReference>
<evidence type="ECO:0000256" key="4">
    <source>
        <dbReference type="ARBA" id="ARBA00022692"/>
    </source>
</evidence>
<feature type="transmembrane region" description="Helical" evidence="7">
    <location>
        <begin position="141"/>
        <end position="162"/>
    </location>
</feature>
<keyword evidence="3" id="KW-1003">Cell membrane</keyword>
<evidence type="ECO:0000256" key="7">
    <source>
        <dbReference type="RuleBase" id="RU363032"/>
    </source>
</evidence>
<dbReference type="PANTHER" id="PTHR43163:SF8">
    <property type="entry name" value="D,D-DIPEPTIDE TRANSPORT SYSTEM PERMEASE PROTEIN DDPB-RELATED"/>
    <property type="match status" value="1"/>
</dbReference>
<dbReference type="Pfam" id="PF00528">
    <property type="entry name" value="BPD_transp_1"/>
    <property type="match status" value="1"/>
</dbReference>
<dbReference type="CDD" id="cd06261">
    <property type="entry name" value="TM_PBP2"/>
    <property type="match status" value="1"/>
</dbReference>
<reference evidence="9" key="1">
    <citation type="submission" date="2016-08" db="EMBL/GenBank/DDBJ databases">
        <authorList>
            <person name="Seilhamer J.J."/>
        </authorList>
    </citation>
    <scope>NUCLEOTIDE SEQUENCE</scope>
    <source>
        <strain evidence="9">86</strain>
    </source>
</reference>
<evidence type="ECO:0000256" key="1">
    <source>
        <dbReference type="ARBA" id="ARBA00004651"/>
    </source>
</evidence>
<evidence type="ECO:0000259" key="8">
    <source>
        <dbReference type="PROSITE" id="PS50928"/>
    </source>
</evidence>
<dbReference type="InterPro" id="IPR045621">
    <property type="entry name" value="BPD_transp_1_N"/>
</dbReference>
<dbReference type="EMBL" id="FMJD01000006">
    <property type="protein sequence ID" value="SCM75475.1"/>
    <property type="molecule type" value="Genomic_DNA"/>
</dbReference>
<feature type="transmembrane region" description="Helical" evidence="7">
    <location>
        <begin position="49"/>
        <end position="70"/>
    </location>
</feature>
<keyword evidence="6 7" id="KW-0472">Membrane</keyword>
<dbReference type="GO" id="GO:0071916">
    <property type="term" value="F:dipeptide transmembrane transporter activity"/>
    <property type="evidence" value="ECO:0007669"/>
    <property type="project" value="TreeGrafter"/>
</dbReference>
<sequence length="377" mass="40724">MPGPSRSSDPGRAFFIALPLPAEAAAPAVRRPGYLAMPSTFAFRILRTLGMFVLSLFVLLALTFVIGRIMPHDPVGLIVGELADAQAFAAMRAKLGLDLPIPQQFWIYLQGILHGDFGNAVLTGTPVLQDLAQAFPATLELATLAILLSAGIGVPVGLLAALYRDSIVDQVVRVLSLLGHSLPVFWFAILGLIVFYGQLQWSPGPGRIDAFYEGIVPTRTGLLLIDSLLAGDSEVFWNAFGHLIMPAIILAYTSMAYIVRMTRSFALEQLGQDYILTARAKGLRLRRVVVRHILPNIAVQLITILAISYGGLLEGAVLIEIVFSWPGIGQYMTNALLIGDMNAVVACTLLIGIIFMALNFLADLAYVALDPRTRSGE</sequence>
<evidence type="ECO:0000256" key="6">
    <source>
        <dbReference type="ARBA" id="ARBA00023136"/>
    </source>
</evidence>
<evidence type="ECO:0000256" key="2">
    <source>
        <dbReference type="ARBA" id="ARBA00022448"/>
    </source>
</evidence>
<name>A0A212LD66_9HYPH</name>
<comment type="similarity">
    <text evidence="7">Belongs to the binding-protein-dependent transport system permease family.</text>
</comment>
<protein>
    <submittedName>
        <fullName evidence="9">D-ala-D-ala transporter subunit membrane component of ABC superfamily</fullName>
    </submittedName>
</protein>
<feature type="transmembrane region" description="Helical" evidence="7">
    <location>
        <begin position="343"/>
        <end position="369"/>
    </location>
</feature>
<keyword evidence="5 7" id="KW-1133">Transmembrane helix</keyword>
<evidence type="ECO:0000313" key="9">
    <source>
        <dbReference type="EMBL" id="SCM75475.1"/>
    </source>
</evidence>
<feature type="transmembrane region" description="Helical" evidence="7">
    <location>
        <begin position="293"/>
        <end position="323"/>
    </location>
</feature>
<dbReference type="SUPFAM" id="SSF161098">
    <property type="entry name" value="MetI-like"/>
    <property type="match status" value="1"/>
</dbReference>